<proteinExistence type="predicted"/>
<dbReference type="AlphaFoldDB" id="A0A942TS16"/>
<keyword evidence="3" id="KW-1185">Reference proteome</keyword>
<dbReference type="EMBL" id="JAGYPJ010000003">
    <property type="protein sequence ID" value="MBS4202468.1"/>
    <property type="molecule type" value="Genomic_DNA"/>
</dbReference>
<feature type="signal peptide" evidence="1">
    <location>
        <begin position="1"/>
        <end position="21"/>
    </location>
</feature>
<reference evidence="2 3" key="1">
    <citation type="submission" date="2021-05" db="EMBL/GenBank/DDBJ databases">
        <title>Novel Bacillus species.</title>
        <authorList>
            <person name="Liu G."/>
        </authorList>
    </citation>
    <scope>NUCLEOTIDE SEQUENCE [LARGE SCALE GENOMIC DNA]</scope>
    <source>
        <strain evidence="2 3">FJAT-49732</strain>
    </source>
</reference>
<evidence type="ECO:0000256" key="1">
    <source>
        <dbReference type="SAM" id="SignalP"/>
    </source>
</evidence>
<keyword evidence="1" id="KW-0732">Signal</keyword>
<sequence>MRKIIAIIFCLILGVAFSVQASGASKEDLLLKKGEDFKLLLDEVDLFVEFDSETNLVTIDETSAKNNGVSSEAIELAKRFFDGQNFLISTAIGREFTESEQDFVDSYMEEFTPLFEYIANGFETEEINDEEMNQYNMTASVDNELLAYSEDYIQDQIDLVFDYVSFDEEGIASIDIAKARKNNVPEEAIEISNKAFDYQNKVLMELKEPNYSPYWDIPGGCGGNVTKPHRCPPRLQMFFRIAYHEAVSHLKSAGYHGTSWPYGGALPWNPNRDFTKVVNAYNCNNGPFRTQAILSDKGRNDGYYTVYTQSPEPNPEVTKYIGPKGSYMWLSYVYWWHMNYC</sequence>
<gene>
    <name evidence="2" type="ORF">KHA93_22965</name>
</gene>
<comment type="caution">
    <text evidence="2">The sequence shown here is derived from an EMBL/GenBank/DDBJ whole genome shotgun (WGS) entry which is preliminary data.</text>
</comment>
<evidence type="ECO:0000313" key="3">
    <source>
        <dbReference type="Proteomes" id="UP000682713"/>
    </source>
</evidence>
<protein>
    <submittedName>
        <fullName evidence="2">Uncharacterized protein</fullName>
    </submittedName>
</protein>
<dbReference type="Proteomes" id="UP000682713">
    <property type="component" value="Unassembled WGS sequence"/>
</dbReference>
<feature type="chain" id="PRO_5037414651" evidence="1">
    <location>
        <begin position="22"/>
        <end position="341"/>
    </location>
</feature>
<accession>A0A942TS16</accession>
<name>A0A942TS16_9BACI</name>
<dbReference type="RefSeq" id="WP_213113254.1">
    <property type="nucleotide sequence ID" value="NZ_JAGYPJ010000003.1"/>
</dbReference>
<organism evidence="2 3">
    <name type="scientific">Lederbergia citrisecunda</name>
    <dbReference type="NCBI Taxonomy" id="2833583"/>
    <lineage>
        <taxon>Bacteria</taxon>
        <taxon>Bacillati</taxon>
        <taxon>Bacillota</taxon>
        <taxon>Bacilli</taxon>
        <taxon>Bacillales</taxon>
        <taxon>Bacillaceae</taxon>
        <taxon>Lederbergia</taxon>
    </lineage>
</organism>
<evidence type="ECO:0000313" key="2">
    <source>
        <dbReference type="EMBL" id="MBS4202468.1"/>
    </source>
</evidence>